<protein>
    <submittedName>
        <fullName evidence="1">Uncharacterized protein</fullName>
    </submittedName>
</protein>
<dbReference type="Proteomes" id="UP000886998">
    <property type="component" value="Unassembled WGS sequence"/>
</dbReference>
<evidence type="ECO:0000313" key="2">
    <source>
        <dbReference type="Proteomes" id="UP000886998"/>
    </source>
</evidence>
<dbReference type="OrthoDB" id="10534563at2759"/>
<keyword evidence="2" id="KW-1185">Reference proteome</keyword>
<dbReference type="AlphaFoldDB" id="A0A8X6M6R1"/>
<organism evidence="1 2">
    <name type="scientific">Trichonephila inaurata madagascariensis</name>
    <dbReference type="NCBI Taxonomy" id="2747483"/>
    <lineage>
        <taxon>Eukaryota</taxon>
        <taxon>Metazoa</taxon>
        <taxon>Ecdysozoa</taxon>
        <taxon>Arthropoda</taxon>
        <taxon>Chelicerata</taxon>
        <taxon>Arachnida</taxon>
        <taxon>Araneae</taxon>
        <taxon>Araneomorphae</taxon>
        <taxon>Entelegynae</taxon>
        <taxon>Araneoidea</taxon>
        <taxon>Nephilidae</taxon>
        <taxon>Trichonephila</taxon>
        <taxon>Trichonephila inaurata</taxon>
    </lineage>
</organism>
<evidence type="ECO:0000313" key="1">
    <source>
        <dbReference type="EMBL" id="GFS30283.1"/>
    </source>
</evidence>
<sequence>MVTGYGAYLYLKIGVTRIKKEDLPSRGLPLHLGGLTTGAILDQEEGSPEQRPAIALGWADSRHFHKAWLSGVHNFW</sequence>
<name>A0A8X6M6R1_9ARAC</name>
<accession>A0A8X6M6R1</accession>
<comment type="caution">
    <text evidence="1">The sequence shown here is derived from an EMBL/GenBank/DDBJ whole genome shotgun (WGS) entry which is preliminary data.</text>
</comment>
<proteinExistence type="predicted"/>
<gene>
    <name evidence="1" type="ORF">TNIN_120781</name>
</gene>
<dbReference type="EMBL" id="BMAV01024122">
    <property type="protein sequence ID" value="GFS30283.1"/>
    <property type="molecule type" value="Genomic_DNA"/>
</dbReference>
<reference evidence="1" key="1">
    <citation type="submission" date="2020-08" db="EMBL/GenBank/DDBJ databases">
        <title>Multicomponent nature underlies the extraordinary mechanical properties of spider dragline silk.</title>
        <authorList>
            <person name="Kono N."/>
            <person name="Nakamura H."/>
            <person name="Mori M."/>
            <person name="Yoshida Y."/>
            <person name="Ohtoshi R."/>
            <person name="Malay A.D."/>
            <person name="Moran D.A.P."/>
            <person name="Tomita M."/>
            <person name="Numata K."/>
            <person name="Arakawa K."/>
        </authorList>
    </citation>
    <scope>NUCLEOTIDE SEQUENCE</scope>
</reference>